<sequence length="111" mass="12861">MDIGAVLIKLKPDTQEQVKSWQEQLEARKSEAIETLKAEGVMIESWFHVELEGENYLIAYMRAENIAHAQEIGRKSQFAIDQVHKAFKQTWAKVYPAKLLLDLENEAFKEK</sequence>
<name>A0AAW8JJC0_9GAMM</name>
<organism evidence="1 2">
    <name type="scientific">Acinetobacter gerneri</name>
    <dbReference type="NCBI Taxonomy" id="202952"/>
    <lineage>
        <taxon>Bacteria</taxon>
        <taxon>Pseudomonadati</taxon>
        <taxon>Pseudomonadota</taxon>
        <taxon>Gammaproteobacteria</taxon>
        <taxon>Moraxellales</taxon>
        <taxon>Moraxellaceae</taxon>
        <taxon>Acinetobacter</taxon>
    </lineage>
</organism>
<dbReference type="Proteomes" id="UP001243195">
    <property type="component" value="Unassembled WGS sequence"/>
</dbReference>
<dbReference type="Pfam" id="PF19673">
    <property type="entry name" value="DUF6176"/>
    <property type="match status" value="1"/>
</dbReference>
<dbReference type="RefSeq" id="WP_308955774.1">
    <property type="nucleotide sequence ID" value="NZ_JAVICY010000007.1"/>
</dbReference>
<dbReference type="EMBL" id="JAVIDA010000008">
    <property type="protein sequence ID" value="MDQ9071338.1"/>
    <property type="molecule type" value="Genomic_DNA"/>
</dbReference>
<dbReference type="AlphaFoldDB" id="A0AAW8JJC0"/>
<reference evidence="1" key="1">
    <citation type="submission" date="2023-08" db="EMBL/GenBank/DDBJ databases">
        <title>Emergence of clinically-relevant ST2 carbapenem-resistant Acinetobacter baumannii strains in hospital sewages in Zhejiang, East of China.</title>
        <authorList>
            <person name="Kaichao C."/>
            <person name="Zhang R."/>
        </authorList>
    </citation>
    <scope>NUCLEOTIDE SEQUENCE</scope>
    <source>
        <strain evidence="1">M-SY-60</strain>
    </source>
</reference>
<proteinExistence type="predicted"/>
<evidence type="ECO:0000313" key="2">
    <source>
        <dbReference type="Proteomes" id="UP001243195"/>
    </source>
</evidence>
<protein>
    <submittedName>
        <fullName evidence="1">DUF6176 family protein</fullName>
    </submittedName>
</protein>
<dbReference type="InterPro" id="IPR046174">
    <property type="entry name" value="DUF6176"/>
</dbReference>
<gene>
    <name evidence="1" type="ORF">RFH51_07710</name>
</gene>
<comment type="caution">
    <text evidence="1">The sequence shown here is derived from an EMBL/GenBank/DDBJ whole genome shotgun (WGS) entry which is preliminary data.</text>
</comment>
<evidence type="ECO:0000313" key="1">
    <source>
        <dbReference type="EMBL" id="MDQ9071338.1"/>
    </source>
</evidence>
<accession>A0AAW8JJC0</accession>